<reference evidence="6" key="1">
    <citation type="journal article" date="2013" name="Science">
        <title>The Amborella genome and the evolution of flowering plants.</title>
        <authorList>
            <consortium name="Amborella Genome Project"/>
        </authorList>
    </citation>
    <scope>NUCLEOTIDE SEQUENCE [LARGE SCALE GENOMIC DNA]</scope>
</reference>
<dbReference type="Gramene" id="ERN16073">
    <property type="protein sequence ID" value="ERN16073"/>
    <property type="gene ID" value="AMTR_s00030p00138110"/>
</dbReference>
<dbReference type="InterPro" id="IPR020472">
    <property type="entry name" value="WD40_PAC1"/>
</dbReference>
<name>U5D6V7_AMBTC</name>
<dbReference type="InterPro" id="IPR015943">
    <property type="entry name" value="WD40/YVTN_repeat-like_dom_sf"/>
</dbReference>
<feature type="compositionally biased region" description="Low complexity" evidence="4">
    <location>
        <begin position="20"/>
        <end position="31"/>
    </location>
</feature>
<dbReference type="PANTHER" id="PTHR14221">
    <property type="entry name" value="WD REPEAT DOMAIN 44"/>
    <property type="match status" value="1"/>
</dbReference>
<feature type="repeat" description="WD" evidence="3">
    <location>
        <begin position="582"/>
        <end position="611"/>
    </location>
</feature>
<evidence type="ECO:0000256" key="4">
    <source>
        <dbReference type="SAM" id="MobiDB-lite"/>
    </source>
</evidence>
<keyword evidence="2" id="KW-0677">Repeat</keyword>
<dbReference type="PRINTS" id="PR00320">
    <property type="entry name" value="GPROTEINBRPT"/>
</dbReference>
<protein>
    <recommendedName>
        <fullName evidence="7">Anaphase-promoting complex subunit 4 WD40 domain-containing protein</fullName>
    </recommendedName>
</protein>
<keyword evidence="1 3" id="KW-0853">WD repeat</keyword>
<keyword evidence="6" id="KW-1185">Reference proteome</keyword>
<organism evidence="5 6">
    <name type="scientific">Amborella trichopoda</name>
    <dbReference type="NCBI Taxonomy" id="13333"/>
    <lineage>
        <taxon>Eukaryota</taxon>
        <taxon>Viridiplantae</taxon>
        <taxon>Streptophyta</taxon>
        <taxon>Embryophyta</taxon>
        <taxon>Tracheophyta</taxon>
        <taxon>Spermatophyta</taxon>
        <taxon>Magnoliopsida</taxon>
        <taxon>Amborellales</taxon>
        <taxon>Amborellaceae</taxon>
        <taxon>Amborella</taxon>
    </lineage>
</organism>
<feature type="repeat" description="WD" evidence="3">
    <location>
        <begin position="292"/>
        <end position="325"/>
    </location>
</feature>
<dbReference type="PANTHER" id="PTHR14221:SF0">
    <property type="entry name" value="WD REPEAT-CONTAINING PROTEIN 44"/>
    <property type="match status" value="1"/>
</dbReference>
<gene>
    <name evidence="5" type="ORF">AMTR_s00030p00138110</name>
</gene>
<dbReference type="SMART" id="SM00320">
    <property type="entry name" value="WD40"/>
    <property type="match status" value="6"/>
</dbReference>
<dbReference type="Proteomes" id="UP000017836">
    <property type="component" value="Unassembled WGS sequence"/>
</dbReference>
<dbReference type="STRING" id="13333.U5D6V7"/>
<evidence type="ECO:0000256" key="3">
    <source>
        <dbReference type="PROSITE-ProRule" id="PRU00221"/>
    </source>
</evidence>
<feature type="region of interest" description="Disordered" evidence="4">
    <location>
        <begin position="1"/>
        <end position="31"/>
    </location>
</feature>
<dbReference type="AlphaFoldDB" id="U5D6V7"/>
<sequence>MGSSSEEEEEQFFDSTDELSGSSFSSDSKFSGRGYEITEFENVGYEIWRNEPESIKERKERFLRSMGLIGELGPSKNVGLDPSETPDWGFSCKGESINLSCESDFSVTSDSINLCPRRLMDTSGTVLRTDPHFIGETHQYMATSCLESRVESDMKYCRNDSDLEREKEINFTQTREGSQLNRLREDGPDKLITFNRALRISDFVRRLFSREFSSIDGEDSISSEIKSQRKGNWLKRLGSSMKRQRAGMCRQDDSVMCLNELKSGVKRPVRMKVQIHNKRCKEFNGLYMAQETRAHKGFIWTMKFSLDGELLASGGEDGVVRIWRVMYTSAADFDATEVDGSCKYFTLKSSSELVPVCVDEERKGKLGPNRKRKGLASIVFPENIFKISEEPLCELIGHCGAVLDLSWSQSKYLLSASKDKTVRLWQLGCNECVKVFQHNNYVTCVQFNPVDEKYFISGSIDGKVRIWGIHECQVVDWADVREIITAVCYRPDGQGGIVGSIAGTCRFYDTSGNQLQLEDQICLGSKKKSAVKKITGFQFSPKDPQRVMVTSADSRVRILDGVDVVCKFRGPRNSTNRTSALFSPNGRHIVSAIDDSRIYIWNYELTDTLTHKPTKSWSCEHFLSPGASVAIAWSGLMPDQPPSSKTSPYHPEHLQPSSCPRESCRFSLSNGFSLSSGFFLDSISKASATWPEENLPPFTDSCCRSAISASTWGLVIVTAGYDGLIRSFQNYGLPVQL</sequence>
<dbReference type="InterPro" id="IPR036322">
    <property type="entry name" value="WD40_repeat_dom_sf"/>
</dbReference>
<dbReference type="KEGG" id="atr:18444371"/>
<evidence type="ECO:0000313" key="5">
    <source>
        <dbReference type="EMBL" id="ERN16073.1"/>
    </source>
</evidence>
<feature type="repeat" description="WD" evidence="3">
    <location>
        <begin position="395"/>
        <end position="435"/>
    </location>
</feature>
<feature type="compositionally biased region" description="Acidic residues" evidence="4">
    <location>
        <begin position="1"/>
        <end position="17"/>
    </location>
</feature>
<dbReference type="EMBL" id="KI392485">
    <property type="protein sequence ID" value="ERN16073.1"/>
    <property type="molecule type" value="Genomic_DNA"/>
</dbReference>
<dbReference type="InterPro" id="IPR040324">
    <property type="entry name" value="WDR44/Dgr2"/>
</dbReference>
<proteinExistence type="predicted"/>
<evidence type="ECO:0000313" key="6">
    <source>
        <dbReference type="Proteomes" id="UP000017836"/>
    </source>
</evidence>
<accession>U5D6V7</accession>
<dbReference type="PROSITE" id="PS50082">
    <property type="entry name" value="WD_REPEATS_2"/>
    <property type="match status" value="4"/>
</dbReference>
<dbReference type="PROSITE" id="PS50294">
    <property type="entry name" value="WD_REPEATS_REGION"/>
    <property type="match status" value="3"/>
</dbReference>
<dbReference type="OMA" id="WNHANQL"/>
<dbReference type="HOGENOM" id="CLU_009835_1_1_1"/>
<evidence type="ECO:0000256" key="1">
    <source>
        <dbReference type="ARBA" id="ARBA00022574"/>
    </source>
</evidence>
<dbReference type="SUPFAM" id="SSF50978">
    <property type="entry name" value="WD40 repeat-like"/>
    <property type="match status" value="1"/>
</dbReference>
<dbReference type="eggNOG" id="KOG0283">
    <property type="taxonomic scope" value="Eukaryota"/>
</dbReference>
<evidence type="ECO:0008006" key="7">
    <source>
        <dbReference type="Google" id="ProtNLM"/>
    </source>
</evidence>
<dbReference type="Pfam" id="PF00400">
    <property type="entry name" value="WD40"/>
    <property type="match status" value="4"/>
</dbReference>
<feature type="repeat" description="WD" evidence="3">
    <location>
        <begin position="435"/>
        <end position="467"/>
    </location>
</feature>
<dbReference type="Gene3D" id="2.130.10.10">
    <property type="entry name" value="YVTN repeat-like/Quinoprotein amine dehydrogenase"/>
    <property type="match status" value="1"/>
</dbReference>
<dbReference type="InterPro" id="IPR001680">
    <property type="entry name" value="WD40_rpt"/>
</dbReference>
<evidence type="ECO:0000256" key="2">
    <source>
        <dbReference type="ARBA" id="ARBA00022737"/>
    </source>
</evidence>
<dbReference type="OrthoDB" id="408728at2759"/>